<dbReference type="RefSeq" id="WP_208413340.1">
    <property type="nucleotide sequence ID" value="NZ_JAASQV010000001.1"/>
</dbReference>
<accession>A0A7X5ZTH7</accession>
<sequence length="60" mass="6779">MQPRIVESIVSPRDDEAAMAAFGIQRVPVDYFHWNGYRYSTLKDALAAARRAESRSAQHA</sequence>
<dbReference type="EMBL" id="JAASQV010000001">
    <property type="protein sequence ID" value="NIJ63072.1"/>
    <property type="molecule type" value="Genomic_DNA"/>
</dbReference>
<name>A0A7X5ZTH7_9SPHN</name>
<dbReference type="AlphaFoldDB" id="A0A7X5ZTH7"/>
<proteinExistence type="predicted"/>
<organism evidence="1 2">
    <name type="scientific">Sphingomonas leidyi</name>
    <dbReference type="NCBI Taxonomy" id="68569"/>
    <lineage>
        <taxon>Bacteria</taxon>
        <taxon>Pseudomonadati</taxon>
        <taxon>Pseudomonadota</taxon>
        <taxon>Alphaproteobacteria</taxon>
        <taxon>Sphingomonadales</taxon>
        <taxon>Sphingomonadaceae</taxon>
        <taxon>Sphingomonas</taxon>
    </lineage>
</organism>
<comment type="caution">
    <text evidence="1">The sequence shown here is derived from an EMBL/GenBank/DDBJ whole genome shotgun (WGS) entry which is preliminary data.</text>
</comment>
<evidence type="ECO:0000313" key="1">
    <source>
        <dbReference type="EMBL" id="NIJ63072.1"/>
    </source>
</evidence>
<evidence type="ECO:0000313" key="2">
    <source>
        <dbReference type="Proteomes" id="UP000564677"/>
    </source>
</evidence>
<dbReference type="Proteomes" id="UP000564677">
    <property type="component" value="Unassembled WGS sequence"/>
</dbReference>
<protein>
    <submittedName>
        <fullName evidence="1">Uncharacterized protein</fullName>
    </submittedName>
</protein>
<reference evidence="1 2" key="1">
    <citation type="submission" date="2020-03" db="EMBL/GenBank/DDBJ databases">
        <title>Genomic Encyclopedia of Type Strains, Phase IV (KMG-IV): sequencing the most valuable type-strain genomes for metagenomic binning, comparative biology and taxonomic classification.</title>
        <authorList>
            <person name="Goeker M."/>
        </authorList>
    </citation>
    <scope>NUCLEOTIDE SEQUENCE [LARGE SCALE GENOMIC DNA]</scope>
    <source>
        <strain evidence="1 2">DSM 4733</strain>
    </source>
</reference>
<keyword evidence="2" id="KW-1185">Reference proteome</keyword>
<gene>
    <name evidence="1" type="ORF">FHR20_000003</name>
</gene>